<dbReference type="AlphaFoldDB" id="A0A0V1DEA9"/>
<sequence>MALLHRLSDEITSGYLITSFAKRKSLSVKEKVAVSNALNDGMKNSSVCEQFGLSQSKVSTIWKSPCDLLDAHKNGITSAKRFQLCEKTDLMKHCCNGFKGKVKQEPQSSALIHNTATDEMYRHINAIAAVNVEMHAKVAEDDPNEGLIGGMVHNTSVPQRFLVKICIPANTLINGPYAILYTSMIQHSHSVSLSLGRVDPYTLVKSSSVIATSSNEIRGWRRCHRFGTTIPCRSVARSRNTAGRV</sequence>
<evidence type="ECO:0008006" key="4">
    <source>
        <dbReference type="Google" id="ProtNLM"/>
    </source>
</evidence>
<dbReference type="Proteomes" id="UP000054653">
    <property type="component" value="Unassembled WGS sequence"/>
</dbReference>
<proteinExistence type="predicted"/>
<accession>A0A0V1DEA9</accession>
<evidence type="ECO:0000313" key="3">
    <source>
        <dbReference type="Proteomes" id="UP000054653"/>
    </source>
</evidence>
<name>A0A0V1DEA9_TRIBR</name>
<dbReference type="STRING" id="45882.A0A0V1DEA9"/>
<reference evidence="2 3" key="1">
    <citation type="submission" date="2015-01" db="EMBL/GenBank/DDBJ databases">
        <title>Evolution of Trichinella species and genotypes.</title>
        <authorList>
            <person name="Korhonen P.K."/>
            <person name="Edoardo P."/>
            <person name="Giuseppe L.R."/>
            <person name="Gasser R.B."/>
        </authorList>
    </citation>
    <scope>NUCLEOTIDE SEQUENCE [LARGE SCALE GENOMIC DNA]</scope>
    <source>
        <strain evidence="2">ISS120</strain>
    </source>
</reference>
<comment type="caution">
    <text evidence="2">The sequence shown here is derived from an EMBL/GenBank/DDBJ whole genome shotgun (WGS) entry which is preliminary data.</text>
</comment>
<comment type="subcellular location">
    <subcellularLocation>
        <location evidence="1">Nucleus</location>
    </subcellularLocation>
</comment>
<dbReference type="GO" id="GO:0005634">
    <property type="term" value="C:nucleus"/>
    <property type="evidence" value="ECO:0007669"/>
    <property type="project" value="UniProtKB-SubCell"/>
</dbReference>
<dbReference type="SUPFAM" id="SSF46689">
    <property type="entry name" value="Homeodomain-like"/>
    <property type="match status" value="1"/>
</dbReference>
<keyword evidence="3" id="KW-1185">Reference proteome</keyword>
<evidence type="ECO:0000313" key="2">
    <source>
        <dbReference type="EMBL" id="KRY59761.1"/>
    </source>
</evidence>
<dbReference type="OrthoDB" id="6484486at2759"/>
<gene>
    <name evidence="2" type="ORF">T03_1576</name>
</gene>
<dbReference type="InterPro" id="IPR009057">
    <property type="entry name" value="Homeodomain-like_sf"/>
</dbReference>
<dbReference type="EMBL" id="JYDI01000010">
    <property type="protein sequence ID" value="KRY59761.1"/>
    <property type="molecule type" value="Genomic_DNA"/>
</dbReference>
<dbReference type="Gene3D" id="1.10.10.60">
    <property type="entry name" value="Homeodomain-like"/>
    <property type="match status" value="1"/>
</dbReference>
<protein>
    <recommendedName>
        <fullName evidence="4">Tigger transposable element-derived protein 4</fullName>
    </recommendedName>
</protein>
<organism evidence="2 3">
    <name type="scientific">Trichinella britovi</name>
    <name type="common">Parasitic roundworm</name>
    <dbReference type="NCBI Taxonomy" id="45882"/>
    <lineage>
        <taxon>Eukaryota</taxon>
        <taxon>Metazoa</taxon>
        <taxon>Ecdysozoa</taxon>
        <taxon>Nematoda</taxon>
        <taxon>Enoplea</taxon>
        <taxon>Dorylaimia</taxon>
        <taxon>Trichinellida</taxon>
        <taxon>Trichinellidae</taxon>
        <taxon>Trichinella</taxon>
    </lineage>
</organism>
<evidence type="ECO:0000256" key="1">
    <source>
        <dbReference type="ARBA" id="ARBA00004123"/>
    </source>
</evidence>